<reference evidence="4 5" key="1">
    <citation type="submission" date="2019-08" db="EMBL/GenBank/DDBJ databases">
        <title>Lewinella sp. strain SSH13 Genome sequencing and assembly.</title>
        <authorList>
            <person name="Kim I."/>
        </authorList>
    </citation>
    <scope>NUCLEOTIDE SEQUENCE [LARGE SCALE GENOMIC DNA]</scope>
    <source>
        <strain evidence="4 5">SSH13</strain>
    </source>
</reference>
<dbReference type="Gene3D" id="3.20.20.80">
    <property type="entry name" value="Glycosidases"/>
    <property type="match status" value="1"/>
</dbReference>
<dbReference type="Pfam" id="PF16586">
    <property type="entry name" value="DUF5060"/>
    <property type="match status" value="1"/>
</dbReference>
<sequence length="594" mass="67811">MLRFFALLLLTFFCTCVRAQISQTGELKKWHKVTLTIDGPEAEEEGRLNPFLHYRLNVTFRHDSATYVVPGYFAADGNAAETSATKGNKWRVHFAPDQTGVWSYEVSFRAGSNAAVSELPNYGEPVRPLDGMRGKLTIAPTDKKGPDLRGKGRLLFHGRQYPVWAETGEVFLKAGADAPENLLSYRSFDGTFHDDGYGDNWIKDWAPHLKDWQAGDPTWQDGKGKEIIGAVNYLASKGMNAFSFLTLNIAGDDKNVFPYINYHDYQRMDVSKLAQWEILFEHASRKGMFLHFKMAEVENQSLLDNGDLGPQRKLYYRELMARFGHHLALNWNTGEENGRWNNNYPPDWQTTTQRLAMARYFYENDPYRHHVVIHNGQSFYDLLGRESKYSGLSLQTNRADFANVYPAIRRWLRLAQENNVNWAVAIDEPGDAQHSLVPDADDPDHNLARQNALWGAFMAGAWGIEWYFGYKHEHSDLSCEDWRSRDAMWDQSRYALEFFRQANLPLAEMVPANDLTPDGNDWVLAGGGKYVVFMKQGPKTATTLKIADGNYKIQWYNPRKGEFVVRGSQSVTGGEMTVTAPPREVEKDWVLLVE</sequence>
<dbReference type="InterPro" id="IPR032260">
    <property type="entry name" value="DUF5060"/>
</dbReference>
<dbReference type="OrthoDB" id="266054at2"/>
<accession>A0A5C7FNA7</accession>
<evidence type="ECO:0000313" key="5">
    <source>
        <dbReference type="Proteomes" id="UP000321907"/>
    </source>
</evidence>
<dbReference type="Pfam" id="PF12904">
    <property type="entry name" value="Collagen_bind_2"/>
    <property type="match status" value="1"/>
</dbReference>
<dbReference type="RefSeq" id="WP_147928698.1">
    <property type="nucleotide sequence ID" value="NZ_VOXD01000001.1"/>
</dbReference>
<gene>
    <name evidence="4" type="ORF">FUA23_00295</name>
</gene>
<protein>
    <submittedName>
        <fullName evidence="4">DUF5060 domain-containing protein</fullName>
    </submittedName>
</protein>
<organism evidence="4 5">
    <name type="scientific">Neolewinella aurantiaca</name>
    <dbReference type="NCBI Taxonomy" id="2602767"/>
    <lineage>
        <taxon>Bacteria</taxon>
        <taxon>Pseudomonadati</taxon>
        <taxon>Bacteroidota</taxon>
        <taxon>Saprospiria</taxon>
        <taxon>Saprospirales</taxon>
        <taxon>Lewinellaceae</taxon>
        <taxon>Neolewinella</taxon>
    </lineage>
</organism>
<feature type="domain" description="Putative collagen-binding" evidence="2">
    <location>
        <begin position="530"/>
        <end position="594"/>
    </location>
</feature>
<proteinExistence type="predicted"/>
<evidence type="ECO:0000259" key="2">
    <source>
        <dbReference type="Pfam" id="PF12904"/>
    </source>
</evidence>
<keyword evidence="5" id="KW-1185">Reference proteome</keyword>
<feature type="domain" description="DUF5060" evidence="3">
    <location>
        <begin position="27"/>
        <end position="109"/>
    </location>
</feature>
<name>A0A5C7FNA7_9BACT</name>
<feature type="signal peptide" evidence="1">
    <location>
        <begin position="1"/>
        <end position="19"/>
    </location>
</feature>
<dbReference type="Gene3D" id="2.60.40.10">
    <property type="entry name" value="Immunoglobulins"/>
    <property type="match status" value="1"/>
</dbReference>
<dbReference type="AlphaFoldDB" id="A0A5C7FNA7"/>
<evidence type="ECO:0000313" key="4">
    <source>
        <dbReference type="EMBL" id="TXF91657.1"/>
    </source>
</evidence>
<dbReference type="InterPro" id="IPR013783">
    <property type="entry name" value="Ig-like_fold"/>
</dbReference>
<evidence type="ECO:0000256" key="1">
    <source>
        <dbReference type="SAM" id="SignalP"/>
    </source>
</evidence>
<keyword evidence="1" id="KW-0732">Signal</keyword>
<evidence type="ECO:0000259" key="3">
    <source>
        <dbReference type="Pfam" id="PF16586"/>
    </source>
</evidence>
<dbReference type="Proteomes" id="UP000321907">
    <property type="component" value="Unassembled WGS sequence"/>
</dbReference>
<dbReference type="InterPro" id="IPR024749">
    <property type="entry name" value="Collagen-bd_put"/>
</dbReference>
<comment type="caution">
    <text evidence="4">The sequence shown here is derived from an EMBL/GenBank/DDBJ whole genome shotgun (WGS) entry which is preliminary data.</text>
</comment>
<dbReference type="EMBL" id="VOXD01000001">
    <property type="protein sequence ID" value="TXF91657.1"/>
    <property type="molecule type" value="Genomic_DNA"/>
</dbReference>
<feature type="chain" id="PRO_5023121540" evidence="1">
    <location>
        <begin position="20"/>
        <end position="594"/>
    </location>
</feature>